<protein>
    <submittedName>
        <fullName evidence="6">Aldehyde dehydrogenase family protein</fullName>
    </submittedName>
</protein>
<dbReference type="RefSeq" id="WP_310920664.1">
    <property type="nucleotide sequence ID" value="NZ_JAMQON010000004.1"/>
</dbReference>
<name>A0ABU2FGR4_9EURY</name>
<dbReference type="InterPro" id="IPR051020">
    <property type="entry name" value="ALDH-related_metabolic_enz"/>
</dbReference>
<sequence length="479" mass="50390">MVYEQTDHGRPPTQLYIGGAWHDSEDGIEVRDLTDGTTFATVAAARHGQAKSAVESAVGAQRQMRESTIPERAEWLSAIAEGIADRTAALSETIVREAGKPIPSARSEVDSAAERFRRAVEEARNVEGSYREGTTAGHEGWKALVRPEPVGTVLCISPYNYPLATAALQVAPALAAGNSVVLKPASNTPVSAAMLAEVVDEVGLPDGAVNLVTGRGSEVGDALAGDERIDAIAMTGSSGAGKHIARESEMVELHMELGGNAPLVVFPDADLDEAAAAAAKGSLKYAGQRCSAVSRVLAHDSVHDELADRIDAAMGEWNRGDLFEESTDIGPLIDADHADWVEQLVDDASERGAEVVRGGDRDGTWFEPTVLADVPREADIVTDEQFGPVCPVIPVEDETEAIEVANSGDLALDASVFTSDYDRAMTMADRIDAGAVRINGAPSHGLADIPYGGNEDSGIGREGLGVTIESFLTTKTIVL</sequence>
<dbReference type="PROSITE" id="PS00070">
    <property type="entry name" value="ALDEHYDE_DEHYDR_CYS"/>
    <property type="match status" value="1"/>
</dbReference>
<comment type="caution">
    <text evidence="6">The sequence shown here is derived from an EMBL/GenBank/DDBJ whole genome shotgun (WGS) entry which is preliminary data.</text>
</comment>
<dbReference type="SUPFAM" id="SSF53720">
    <property type="entry name" value="ALDH-like"/>
    <property type="match status" value="1"/>
</dbReference>
<reference evidence="6 7" key="1">
    <citation type="submission" date="2022-06" db="EMBL/GenBank/DDBJ databases">
        <title>Haloarcula sp. a new haloarchaeum isolate from saline soil.</title>
        <authorList>
            <person name="Strakova D."/>
            <person name="Galisteo C."/>
            <person name="Sanchez-Porro C."/>
            <person name="Ventosa A."/>
        </authorList>
    </citation>
    <scope>NUCLEOTIDE SEQUENCE [LARGE SCALE GENOMIC DNA]</scope>
    <source>
        <strain evidence="6 7">S1CR25-12</strain>
    </source>
</reference>
<evidence type="ECO:0000313" key="6">
    <source>
        <dbReference type="EMBL" id="MDS0260900.1"/>
    </source>
</evidence>
<evidence type="ECO:0000256" key="2">
    <source>
        <dbReference type="ARBA" id="ARBA00023002"/>
    </source>
</evidence>
<dbReference type="InterPro" id="IPR016160">
    <property type="entry name" value="Ald_DH_CS_CYS"/>
</dbReference>
<dbReference type="InterPro" id="IPR016163">
    <property type="entry name" value="Ald_DH_C"/>
</dbReference>
<dbReference type="Proteomes" id="UP001259659">
    <property type="component" value="Unassembled WGS sequence"/>
</dbReference>
<gene>
    <name evidence="6" type="ORF">NDI56_15960</name>
</gene>
<dbReference type="PANTHER" id="PTHR42991">
    <property type="entry name" value="ALDEHYDE DEHYDROGENASE"/>
    <property type="match status" value="1"/>
</dbReference>
<dbReference type="InterPro" id="IPR016161">
    <property type="entry name" value="Ald_DH/histidinol_DH"/>
</dbReference>
<accession>A0ABU2FGR4</accession>
<dbReference type="PANTHER" id="PTHR42991:SF1">
    <property type="entry name" value="ALDEHYDE DEHYDROGENASE"/>
    <property type="match status" value="1"/>
</dbReference>
<organism evidence="6 7">
    <name type="scientific">Haloarcula saliterrae</name>
    <dbReference type="NCBI Taxonomy" id="2950534"/>
    <lineage>
        <taxon>Archaea</taxon>
        <taxon>Methanobacteriati</taxon>
        <taxon>Methanobacteriota</taxon>
        <taxon>Stenosarchaea group</taxon>
        <taxon>Halobacteria</taxon>
        <taxon>Halobacteriales</taxon>
        <taxon>Haloarculaceae</taxon>
        <taxon>Haloarcula</taxon>
    </lineage>
</organism>
<dbReference type="Gene3D" id="3.40.605.10">
    <property type="entry name" value="Aldehyde Dehydrogenase, Chain A, domain 1"/>
    <property type="match status" value="1"/>
</dbReference>
<dbReference type="EMBL" id="JAMQON010000004">
    <property type="protein sequence ID" value="MDS0260900.1"/>
    <property type="molecule type" value="Genomic_DNA"/>
</dbReference>
<keyword evidence="7" id="KW-1185">Reference proteome</keyword>
<dbReference type="InterPro" id="IPR016162">
    <property type="entry name" value="Ald_DH_N"/>
</dbReference>
<evidence type="ECO:0000256" key="4">
    <source>
        <dbReference type="RuleBase" id="RU003345"/>
    </source>
</evidence>
<dbReference type="PROSITE" id="PS00687">
    <property type="entry name" value="ALDEHYDE_DEHYDR_GLU"/>
    <property type="match status" value="1"/>
</dbReference>
<comment type="similarity">
    <text evidence="1 4">Belongs to the aldehyde dehydrogenase family.</text>
</comment>
<dbReference type="Pfam" id="PF00171">
    <property type="entry name" value="Aldedh"/>
    <property type="match status" value="1"/>
</dbReference>
<feature type="domain" description="Aldehyde dehydrogenase" evidence="5">
    <location>
        <begin position="23"/>
        <end position="477"/>
    </location>
</feature>
<dbReference type="Gene3D" id="3.40.309.10">
    <property type="entry name" value="Aldehyde Dehydrogenase, Chain A, domain 2"/>
    <property type="match status" value="1"/>
</dbReference>
<evidence type="ECO:0000256" key="1">
    <source>
        <dbReference type="ARBA" id="ARBA00009986"/>
    </source>
</evidence>
<proteinExistence type="inferred from homology"/>
<evidence type="ECO:0000256" key="3">
    <source>
        <dbReference type="PROSITE-ProRule" id="PRU10007"/>
    </source>
</evidence>
<feature type="active site" evidence="3">
    <location>
        <position position="256"/>
    </location>
</feature>
<keyword evidence="2 4" id="KW-0560">Oxidoreductase</keyword>
<evidence type="ECO:0000259" key="5">
    <source>
        <dbReference type="Pfam" id="PF00171"/>
    </source>
</evidence>
<evidence type="ECO:0000313" key="7">
    <source>
        <dbReference type="Proteomes" id="UP001259659"/>
    </source>
</evidence>
<dbReference type="InterPro" id="IPR015590">
    <property type="entry name" value="Aldehyde_DH_dom"/>
</dbReference>
<dbReference type="InterPro" id="IPR029510">
    <property type="entry name" value="Ald_DH_CS_GLU"/>
</dbReference>